<protein>
    <recommendedName>
        <fullName evidence="2">DUF7896 domain-containing protein</fullName>
    </recommendedName>
</protein>
<comment type="caution">
    <text evidence="3">The sequence shown here is derived from an EMBL/GenBank/DDBJ whole genome shotgun (WGS) entry which is preliminary data.</text>
</comment>
<evidence type="ECO:0000313" key="3">
    <source>
        <dbReference type="EMBL" id="TPX06762.1"/>
    </source>
</evidence>
<dbReference type="InParanoid" id="A0A507AEH2"/>
<evidence type="ECO:0000259" key="2">
    <source>
        <dbReference type="Pfam" id="PF25438"/>
    </source>
</evidence>
<dbReference type="Pfam" id="PF25438">
    <property type="entry name" value="DUF7896"/>
    <property type="match status" value="1"/>
</dbReference>
<evidence type="ECO:0000313" key="4">
    <source>
        <dbReference type="Proteomes" id="UP000319257"/>
    </source>
</evidence>
<feature type="region of interest" description="Disordered" evidence="1">
    <location>
        <begin position="668"/>
        <end position="688"/>
    </location>
</feature>
<evidence type="ECO:0000256" key="1">
    <source>
        <dbReference type="SAM" id="MobiDB-lite"/>
    </source>
</evidence>
<dbReference type="Proteomes" id="UP000319257">
    <property type="component" value="Unassembled WGS sequence"/>
</dbReference>
<gene>
    <name evidence="3" type="ORF">E0L32_002258</name>
</gene>
<feature type="compositionally biased region" description="Basic and acidic residues" evidence="1">
    <location>
        <begin position="668"/>
        <end position="682"/>
    </location>
</feature>
<accession>A0A507AEH2</accession>
<dbReference type="STRING" id="1093900.A0A507AEH2"/>
<dbReference type="InterPro" id="IPR057218">
    <property type="entry name" value="DUF7896"/>
</dbReference>
<dbReference type="OrthoDB" id="5344057at2759"/>
<organism evidence="3 4">
    <name type="scientific">Thyridium curvatum</name>
    <dbReference type="NCBI Taxonomy" id="1093900"/>
    <lineage>
        <taxon>Eukaryota</taxon>
        <taxon>Fungi</taxon>
        <taxon>Dikarya</taxon>
        <taxon>Ascomycota</taxon>
        <taxon>Pezizomycotina</taxon>
        <taxon>Sordariomycetes</taxon>
        <taxon>Sordariomycetidae</taxon>
        <taxon>Thyridiales</taxon>
        <taxon>Thyridiaceae</taxon>
        <taxon>Thyridium</taxon>
    </lineage>
</organism>
<sequence>MQFMSTCLNTLFAGFTGILGFVGQSLNGLVKLREFFVQVKRAPKKVADLLQDIEELHATLNDVRQLAGLFSDDDIPSAGAKRPDISSLLANVRSCTEDIVEWAQVAEDLDPGSLTGLRSFFRRAKVAAEKTLFEEFGKRITNHQHKIGLSLSILGRSLDYLSHTKLDSLHFQFNGLTEAHLRLNEVVTREFENLAPDTDTKPLAEILAEAFRNQERALDDVVGELTERISVDYRSTHRSIRSIQSNISTITSSFSFHAKDPDESELSENDSVAATDNEETLEWSCDALSGIDVAFPDETCLLCSRQYKLEDAFSRGHHLVSYHNYGKCNLEVAYQDWSALRRHLKRSHKLTNQLKSNRDVLQATFLRSRVRRSNIFRHRDGAISRRQKQIEPATESEESETTSLLIHLMQANIVSEAGSIWSPTSNTPGWKAPFTPGDTNRLVEFLDALSKKAIRYETTDQTQLNLLYKAACLEEQIVVENMQSRVGFGYPSDTERRIEYLRKHRGQEAAGQDLANVWIVADPPHESPLNQYIEVPLSECVECSGFKLYRSAREAKHHITREHFGSEWTWRNLKDAENPMVVQVPGRLRHPSVTTFQDTHSLSRRIDKWLNSCFLESNATQRLLRLSPATRHLFAANHKEWFLSIMAAWDACGNLGPHEMQYARSDGAVDSRDGWSDDERLPQRSVASGPRDRSLLLLGKVSSLRANNTRGWTSTAPTVTFDDATTAVISQPLVEGKNALALLKKDGLELT</sequence>
<proteinExistence type="predicted"/>
<dbReference type="RefSeq" id="XP_030988473.1">
    <property type="nucleotide sequence ID" value="XM_031136427.1"/>
</dbReference>
<reference evidence="3 4" key="1">
    <citation type="submission" date="2019-06" db="EMBL/GenBank/DDBJ databases">
        <title>Draft genome sequence of the filamentous fungus Phialemoniopsis curvata isolated from diesel fuel.</title>
        <authorList>
            <person name="Varaljay V.A."/>
            <person name="Lyon W.J."/>
            <person name="Crouch A.L."/>
            <person name="Drake C.E."/>
            <person name="Hollomon J.M."/>
            <person name="Nadeau L.J."/>
            <person name="Nunn H.S."/>
            <person name="Stevenson B.S."/>
            <person name="Bojanowski C.L."/>
            <person name="Crookes-Goodson W.J."/>
        </authorList>
    </citation>
    <scope>NUCLEOTIDE SEQUENCE [LARGE SCALE GENOMIC DNA]</scope>
    <source>
        <strain evidence="3 4">D216</strain>
    </source>
</reference>
<dbReference type="AlphaFoldDB" id="A0A507AEH2"/>
<keyword evidence="4" id="KW-1185">Reference proteome</keyword>
<dbReference type="GeneID" id="41969705"/>
<name>A0A507AEH2_9PEZI</name>
<feature type="domain" description="DUF7896" evidence="2">
    <location>
        <begin position="516"/>
        <end position="567"/>
    </location>
</feature>
<dbReference type="EMBL" id="SKBQ01000009">
    <property type="protein sequence ID" value="TPX06762.1"/>
    <property type="molecule type" value="Genomic_DNA"/>
</dbReference>